<evidence type="ECO:0000313" key="5">
    <source>
        <dbReference type="Proteomes" id="UP000566819"/>
    </source>
</evidence>
<dbReference type="Proteomes" id="UP000566819">
    <property type="component" value="Unassembled WGS sequence"/>
</dbReference>
<evidence type="ECO:0000259" key="3">
    <source>
        <dbReference type="SMART" id="SM00829"/>
    </source>
</evidence>
<proteinExistence type="inferred from homology"/>
<comment type="caution">
    <text evidence="4">The sequence shown here is derived from an EMBL/GenBank/DDBJ whole genome shotgun (WGS) entry which is preliminary data.</text>
</comment>
<keyword evidence="2" id="KW-0560">Oxidoreductase</keyword>
<dbReference type="GO" id="GO:0016651">
    <property type="term" value="F:oxidoreductase activity, acting on NAD(P)H"/>
    <property type="evidence" value="ECO:0007669"/>
    <property type="project" value="InterPro"/>
</dbReference>
<dbReference type="CDD" id="cd08249">
    <property type="entry name" value="enoyl_reductase_like"/>
    <property type="match status" value="1"/>
</dbReference>
<dbReference type="OrthoDB" id="3233595at2759"/>
<dbReference type="EMBL" id="JAAMPI010001454">
    <property type="protein sequence ID" value="KAF4625144.1"/>
    <property type="molecule type" value="Genomic_DNA"/>
</dbReference>
<dbReference type="Pfam" id="PF08240">
    <property type="entry name" value="ADH_N"/>
    <property type="match status" value="1"/>
</dbReference>
<keyword evidence="5" id="KW-1185">Reference proteome</keyword>
<reference evidence="4 5" key="1">
    <citation type="submission" date="2020-03" db="EMBL/GenBank/DDBJ databases">
        <title>Draft Genome Sequence of Cudoniella acicularis.</title>
        <authorList>
            <person name="Buettner E."/>
            <person name="Kellner H."/>
        </authorList>
    </citation>
    <scope>NUCLEOTIDE SEQUENCE [LARGE SCALE GENOMIC DNA]</scope>
    <source>
        <strain evidence="4 5">DSM 108380</strain>
    </source>
</reference>
<dbReference type="InterPro" id="IPR020843">
    <property type="entry name" value="ER"/>
</dbReference>
<dbReference type="Gene3D" id="3.40.50.720">
    <property type="entry name" value="NAD(P)-binding Rossmann-like Domain"/>
    <property type="match status" value="1"/>
</dbReference>
<evidence type="ECO:0000256" key="1">
    <source>
        <dbReference type="ARBA" id="ARBA00008072"/>
    </source>
</evidence>
<feature type="domain" description="Enoyl reductase (ER)" evidence="3">
    <location>
        <begin position="11"/>
        <end position="369"/>
    </location>
</feature>
<dbReference type="InterPro" id="IPR036291">
    <property type="entry name" value="NAD(P)-bd_dom_sf"/>
</dbReference>
<dbReference type="SMART" id="SM00829">
    <property type="entry name" value="PKS_ER"/>
    <property type="match status" value="1"/>
</dbReference>
<evidence type="ECO:0000256" key="2">
    <source>
        <dbReference type="ARBA" id="ARBA00023002"/>
    </source>
</evidence>
<dbReference type="SUPFAM" id="SSF50129">
    <property type="entry name" value="GroES-like"/>
    <property type="match status" value="1"/>
</dbReference>
<dbReference type="PANTHER" id="PTHR45348:SF5">
    <property type="entry name" value="OXIDOREDUCTASE, PUTATIVE (AFU_ORTHOLOGUE AFUA_8G01420)-RELATED"/>
    <property type="match status" value="1"/>
</dbReference>
<dbReference type="PANTHER" id="PTHR45348">
    <property type="entry name" value="HYPOTHETICAL OXIDOREDUCTASE (EUROFUNG)"/>
    <property type="match status" value="1"/>
</dbReference>
<dbReference type="InterPro" id="IPR011032">
    <property type="entry name" value="GroES-like_sf"/>
</dbReference>
<dbReference type="InterPro" id="IPR013154">
    <property type="entry name" value="ADH-like_N"/>
</dbReference>
<dbReference type="InterPro" id="IPR047122">
    <property type="entry name" value="Trans-enoyl_RdTase-like"/>
</dbReference>
<gene>
    <name evidence="4" type="ORF">G7Y89_g13030</name>
</gene>
<dbReference type="Gene3D" id="3.90.180.10">
    <property type="entry name" value="Medium-chain alcohol dehydrogenases, catalytic domain"/>
    <property type="match status" value="1"/>
</dbReference>
<organism evidence="4 5">
    <name type="scientific">Cudoniella acicularis</name>
    <dbReference type="NCBI Taxonomy" id="354080"/>
    <lineage>
        <taxon>Eukaryota</taxon>
        <taxon>Fungi</taxon>
        <taxon>Dikarya</taxon>
        <taxon>Ascomycota</taxon>
        <taxon>Pezizomycotina</taxon>
        <taxon>Leotiomycetes</taxon>
        <taxon>Helotiales</taxon>
        <taxon>Tricladiaceae</taxon>
        <taxon>Cudoniella</taxon>
    </lineage>
</organism>
<evidence type="ECO:0000313" key="4">
    <source>
        <dbReference type="EMBL" id="KAF4625144.1"/>
    </source>
</evidence>
<protein>
    <recommendedName>
        <fullName evidence="3">Enoyl reductase (ER) domain-containing protein</fullName>
    </recommendedName>
</protein>
<dbReference type="SUPFAM" id="SSF51735">
    <property type="entry name" value="NAD(P)-binding Rossmann-fold domains"/>
    <property type="match status" value="1"/>
</dbReference>
<accession>A0A8H4R7N9</accession>
<sequence length="374" mass="40952">MKEVIVHPKPELWTEIHDVPIPQPDPDEVVIKVVVAGSNPKDWDHLTSMNVSLNSGDDIAGYVHALGSNVEKTREFAVGDRVAAFHPMMAPHGAFAEYAVSPLHTVLKLPDHFDIVNIDFRRIEAATLPLVITTAGITLFRRQNLPPPWSPRLPSDPPLPLIIYGASSALGTFAIKLARASNIHPIIAIAGGSSAHLLPLLDERLGDALLDYRVGEEEMKRHVKEKLNGLPCHHAFDAITSKKTSSWIPISQMLSLSTPSQPSYLSVVSGANKYDESSIPKEITVLYTYVGTAHAGAYKPTMPKQPQNLEFVKSDPEWAYVFFRYVARMLADGRMTGHPFQVVDGGLGGVASGLQMLKEGKARGFKFVFRVADA</sequence>
<dbReference type="AlphaFoldDB" id="A0A8H4R7N9"/>
<name>A0A8H4R7N9_9HELO</name>
<comment type="similarity">
    <text evidence="1">Belongs to the zinc-containing alcohol dehydrogenase family.</text>
</comment>